<evidence type="ECO:0000256" key="1">
    <source>
        <dbReference type="SAM" id="Phobius"/>
    </source>
</evidence>
<dbReference type="EMBL" id="JBHSWH010000001">
    <property type="protein sequence ID" value="MFC6708025.1"/>
    <property type="molecule type" value="Genomic_DNA"/>
</dbReference>
<accession>A0ABW2AMI6</accession>
<evidence type="ECO:0000313" key="2">
    <source>
        <dbReference type="EMBL" id="MFC6708025.1"/>
    </source>
</evidence>
<keyword evidence="3" id="KW-1185">Reference proteome</keyword>
<dbReference type="Proteomes" id="UP001596298">
    <property type="component" value="Unassembled WGS sequence"/>
</dbReference>
<proteinExistence type="predicted"/>
<keyword evidence="1" id="KW-1133">Transmembrane helix</keyword>
<keyword evidence="1" id="KW-0472">Membrane</keyword>
<comment type="caution">
    <text evidence="2">The sequence shown here is derived from an EMBL/GenBank/DDBJ whole genome shotgun (WGS) entry which is preliminary data.</text>
</comment>
<feature type="transmembrane region" description="Helical" evidence="1">
    <location>
        <begin position="12"/>
        <end position="32"/>
    </location>
</feature>
<protein>
    <recommendedName>
        <fullName evidence="4">DUF3592 domain-containing protein</fullName>
    </recommendedName>
</protein>
<sequence>MTGRASGLLGSLWWLFAIAAVFFVGLSGFGVLRYATIDPAYTAVRDVTSFSTPVTNARPTLYLLLPDKVADPLPANEPQCRSAAGQHWYSTDLGGVSVRRGGTSYSSVLQLPKGWRTGDRITCTGVTGPALLVAQDKQPALIMAGVGAVAAVLAVGFAIAGFAVRPRRRRVGS</sequence>
<feature type="transmembrane region" description="Helical" evidence="1">
    <location>
        <begin position="140"/>
        <end position="164"/>
    </location>
</feature>
<dbReference type="RefSeq" id="WP_382404689.1">
    <property type="nucleotide sequence ID" value="NZ_JBHSWH010000001.1"/>
</dbReference>
<evidence type="ECO:0000313" key="3">
    <source>
        <dbReference type="Proteomes" id="UP001596298"/>
    </source>
</evidence>
<organism evidence="2 3">
    <name type="scientific">Flexivirga alba</name>
    <dbReference type="NCBI Taxonomy" id="702742"/>
    <lineage>
        <taxon>Bacteria</taxon>
        <taxon>Bacillati</taxon>
        <taxon>Actinomycetota</taxon>
        <taxon>Actinomycetes</taxon>
        <taxon>Micrococcales</taxon>
        <taxon>Dermacoccaceae</taxon>
        <taxon>Flexivirga</taxon>
    </lineage>
</organism>
<keyword evidence="1" id="KW-0812">Transmembrane</keyword>
<evidence type="ECO:0008006" key="4">
    <source>
        <dbReference type="Google" id="ProtNLM"/>
    </source>
</evidence>
<reference evidence="3" key="1">
    <citation type="journal article" date="2019" name="Int. J. Syst. Evol. Microbiol.">
        <title>The Global Catalogue of Microorganisms (GCM) 10K type strain sequencing project: providing services to taxonomists for standard genome sequencing and annotation.</title>
        <authorList>
            <consortium name="The Broad Institute Genomics Platform"/>
            <consortium name="The Broad Institute Genome Sequencing Center for Infectious Disease"/>
            <person name="Wu L."/>
            <person name="Ma J."/>
        </authorList>
    </citation>
    <scope>NUCLEOTIDE SEQUENCE [LARGE SCALE GENOMIC DNA]</scope>
    <source>
        <strain evidence="3">CCUG 58127</strain>
    </source>
</reference>
<name>A0ABW2AMI6_9MICO</name>
<gene>
    <name evidence="2" type="ORF">ACFQDH_23005</name>
</gene>